<name>A0ABX0TXF4_9SPHN</name>
<reference evidence="1 2" key="1">
    <citation type="submission" date="2020-03" db="EMBL/GenBank/DDBJ databases">
        <title>Genomic Encyclopedia of Type Strains, Phase IV (KMG-IV): sequencing the most valuable type-strain genomes for metagenomic binning, comparative biology and taxonomic classification.</title>
        <authorList>
            <person name="Goeker M."/>
        </authorList>
    </citation>
    <scope>NUCLEOTIDE SEQUENCE [LARGE SCALE GENOMIC DNA]</scope>
    <source>
        <strain evidence="1 2">DSM 22753</strain>
    </source>
</reference>
<gene>
    <name evidence="1" type="ORF">FHT01_000523</name>
</gene>
<comment type="caution">
    <text evidence="1">The sequence shown here is derived from an EMBL/GenBank/DDBJ whole genome shotgun (WGS) entry which is preliminary data.</text>
</comment>
<evidence type="ECO:0000313" key="1">
    <source>
        <dbReference type="EMBL" id="NIJ22981.1"/>
    </source>
</evidence>
<keyword evidence="2" id="KW-1185">Reference proteome</keyword>
<protein>
    <submittedName>
        <fullName evidence="1">Uncharacterized protein</fullName>
    </submittedName>
</protein>
<organism evidence="1 2">
    <name type="scientific">Sphingomonas japonica</name>
    <dbReference type="NCBI Taxonomy" id="511662"/>
    <lineage>
        <taxon>Bacteria</taxon>
        <taxon>Pseudomonadati</taxon>
        <taxon>Pseudomonadota</taxon>
        <taxon>Alphaproteobacteria</taxon>
        <taxon>Sphingomonadales</taxon>
        <taxon>Sphingomonadaceae</taxon>
        <taxon>Sphingomonas</taxon>
    </lineage>
</organism>
<dbReference type="EMBL" id="JAASQP010000001">
    <property type="protein sequence ID" value="NIJ22981.1"/>
    <property type="molecule type" value="Genomic_DNA"/>
</dbReference>
<sequence length="45" mass="5080">MMSPPVRMMELGRTRFNADSATLQDKAASLSSCLAPMPVVWNRRR</sequence>
<dbReference type="Proteomes" id="UP000788153">
    <property type="component" value="Unassembled WGS sequence"/>
</dbReference>
<proteinExistence type="predicted"/>
<evidence type="ECO:0000313" key="2">
    <source>
        <dbReference type="Proteomes" id="UP000788153"/>
    </source>
</evidence>
<accession>A0ABX0TXF4</accession>